<dbReference type="GO" id="GO:0055085">
    <property type="term" value="P:transmembrane transport"/>
    <property type="evidence" value="ECO:0007669"/>
    <property type="project" value="InterPro"/>
</dbReference>
<evidence type="ECO:0000313" key="12">
    <source>
        <dbReference type="Proteomes" id="UP000515789"/>
    </source>
</evidence>
<comment type="subcellular location">
    <subcellularLocation>
        <location evidence="1 7">Cell membrane</location>
        <topology evidence="1 7">Multi-pass membrane protein</topology>
    </subcellularLocation>
</comment>
<sequence>MANNKVLQPKKRTLFLYMFPSVVLFLVFTAIPIAMAIYYSLFNWSGGKKKIFLGLDNYSRLLGDSIFGKALLNNFILAACCVIFQVGIAFIIASLICSKGLKLKSFHQFAIFMPVVLAPVVVGFLWKIIYSQDYGLLNFLLRSAGLESWIRPWIDDVDLVMKCITVPIVWQWIGLYVVIFVSAMKNIPEEIFESAALDGAGGIKKAVFITWPMTMDTVKISVILAVSGCMKIFEHIYIITSGGPGTASMVGAMYAYKTSFIKQRFGYGSTISVGIMAVSLTLVLLCNVIFGKGKKKYE</sequence>
<dbReference type="PANTHER" id="PTHR30193:SF37">
    <property type="entry name" value="INNER MEMBRANE ABC TRANSPORTER PERMEASE PROTEIN YCJO"/>
    <property type="match status" value="1"/>
</dbReference>
<feature type="transmembrane region" description="Helical" evidence="7">
    <location>
        <begin position="14"/>
        <end position="39"/>
    </location>
</feature>
<evidence type="ECO:0000313" key="11">
    <source>
        <dbReference type="Proteomes" id="UP000289794"/>
    </source>
</evidence>
<evidence type="ECO:0000256" key="2">
    <source>
        <dbReference type="ARBA" id="ARBA00022448"/>
    </source>
</evidence>
<keyword evidence="6 7" id="KW-0472">Membrane</keyword>
<feature type="transmembrane region" description="Helical" evidence="7">
    <location>
        <begin position="159"/>
        <end position="181"/>
    </location>
</feature>
<evidence type="ECO:0000259" key="8">
    <source>
        <dbReference type="PROSITE" id="PS50928"/>
    </source>
</evidence>
<dbReference type="Proteomes" id="UP000289794">
    <property type="component" value="Chromosome"/>
</dbReference>
<evidence type="ECO:0000256" key="4">
    <source>
        <dbReference type="ARBA" id="ARBA00022692"/>
    </source>
</evidence>
<feature type="transmembrane region" description="Helical" evidence="7">
    <location>
        <begin position="268"/>
        <end position="290"/>
    </location>
</feature>
<gene>
    <name evidence="9" type="primary">lacF_19</name>
    <name evidence="10" type="ORF">E5259_19710</name>
    <name evidence="9" type="ORF">PMF13cell1_02733</name>
</gene>
<dbReference type="AlphaFoldDB" id="A0A4P6LYD1"/>
<evidence type="ECO:0000256" key="1">
    <source>
        <dbReference type="ARBA" id="ARBA00004651"/>
    </source>
</evidence>
<keyword evidence="5 7" id="KW-1133">Transmembrane helix</keyword>
<reference evidence="10 12" key="2">
    <citation type="submission" date="2019-04" db="EMBL/GenBank/DDBJ databases">
        <authorList>
            <person name="Schori C."/>
            <person name="Ahrens C."/>
        </authorList>
    </citation>
    <scope>NUCLEOTIDE SEQUENCE [LARGE SCALE GENOMIC DNA]</scope>
    <source>
        <strain evidence="10 12">DSM 2950</strain>
    </source>
</reference>
<dbReference type="Proteomes" id="UP000515789">
    <property type="component" value="Chromosome"/>
</dbReference>
<dbReference type="RefSeq" id="WP_018593509.1">
    <property type="nucleotide sequence ID" value="NZ_AP031416.1"/>
</dbReference>
<keyword evidence="4 7" id="KW-0812">Transmembrane</keyword>
<protein>
    <submittedName>
        <fullName evidence="9">Lactose transport system permease protein LacF</fullName>
    </submittedName>
    <submittedName>
        <fullName evidence="10">Sugar ABC transporter permease</fullName>
    </submittedName>
</protein>
<evidence type="ECO:0000256" key="5">
    <source>
        <dbReference type="ARBA" id="ARBA00022989"/>
    </source>
</evidence>
<dbReference type="SUPFAM" id="SSF161098">
    <property type="entry name" value="MetI-like"/>
    <property type="match status" value="1"/>
</dbReference>
<dbReference type="PANTHER" id="PTHR30193">
    <property type="entry name" value="ABC TRANSPORTER PERMEASE PROTEIN"/>
    <property type="match status" value="1"/>
</dbReference>
<feature type="transmembrane region" description="Helical" evidence="7">
    <location>
        <begin position="236"/>
        <end position="256"/>
    </location>
</feature>
<dbReference type="CDD" id="cd06261">
    <property type="entry name" value="TM_PBP2"/>
    <property type="match status" value="1"/>
</dbReference>
<dbReference type="PROSITE" id="PS50928">
    <property type="entry name" value="ABC_TM1"/>
    <property type="match status" value="1"/>
</dbReference>
<evidence type="ECO:0000256" key="3">
    <source>
        <dbReference type="ARBA" id="ARBA00022475"/>
    </source>
</evidence>
<reference evidence="9 11" key="1">
    <citation type="submission" date="2019-01" db="EMBL/GenBank/DDBJ databases">
        <title>PMF-metabolizing Aryl O-demethylase.</title>
        <authorList>
            <person name="Kim M."/>
        </authorList>
    </citation>
    <scope>NUCLEOTIDE SEQUENCE [LARGE SCALE GENOMIC DNA]</scope>
    <source>
        <strain evidence="9 11">PMF1</strain>
    </source>
</reference>
<keyword evidence="2 7" id="KW-0813">Transport</keyword>
<proteinExistence type="inferred from homology"/>
<dbReference type="Pfam" id="PF00528">
    <property type="entry name" value="BPD_transp_1"/>
    <property type="match status" value="1"/>
</dbReference>
<organism evidence="9 11">
    <name type="scientific">Blautia producta</name>
    <dbReference type="NCBI Taxonomy" id="33035"/>
    <lineage>
        <taxon>Bacteria</taxon>
        <taxon>Bacillati</taxon>
        <taxon>Bacillota</taxon>
        <taxon>Clostridia</taxon>
        <taxon>Lachnospirales</taxon>
        <taxon>Lachnospiraceae</taxon>
        <taxon>Blautia</taxon>
    </lineage>
</organism>
<dbReference type="KEGG" id="bpro:PMF13cell1_02733"/>
<dbReference type="InterPro" id="IPR035906">
    <property type="entry name" value="MetI-like_sf"/>
</dbReference>
<evidence type="ECO:0000256" key="7">
    <source>
        <dbReference type="RuleBase" id="RU363032"/>
    </source>
</evidence>
<name>A0A4P6LYD1_9FIRM</name>
<feature type="domain" description="ABC transmembrane type-1" evidence="8">
    <location>
        <begin position="71"/>
        <end position="286"/>
    </location>
</feature>
<accession>A0A4P6LYD1</accession>
<evidence type="ECO:0000256" key="6">
    <source>
        <dbReference type="ARBA" id="ARBA00023136"/>
    </source>
</evidence>
<dbReference type="InterPro" id="IPR051393">
    <property type="entry name" value="ABC_transporter_permease"/>
</dbReference>
<keyword evidence="3" id="KW-1003">Cell membrane</keyword>
<dbReference type="InterPro" id="IPR000515">
    <property type="entry name" value="MetI-like"/>
</dbReference>
<feature type="transmembrane region" description="Helical" evidence="7">
    <location>
        <begin position="109"/>
        <end position="129"/>
    </location>
</feature>
<dbReference type="EMBL" id="CP035945">
    <property type="protein sequence ID" value="QBE97179.1"/>
    <property type="molecule type" value="Genomic_DNA"/>
</dbReference>
<evidence type="ECO:0000313" key="10">
    <source>
        <dbReference type="EMBL" id="QMW79648.1"/>
    </source>
</evidence>
<dbReference type="GeneID" id="75054992"/>
<feature type="transmembrane region" description="Helical" evidence="7">
    <location>
        <begin position="75"/>
        <end position="97"/>
    </location>
</feature>
<comment type="similarity">
    <text evidence="7">Belongs to the binding-protein-dependent transport system permease family.</text>
</comment>
<evidence type="ECO:0000313" key="9">
    <source>
        <dbReference type="EMBL" id="QBE97179.1"/>
    </source>
</evidence>
<dbReference type="GO" id="GO:0005886">
    <property type="term" value="C:plasma membrane"/>
    <property type="evidence" value="ECO:0007669"/>
    <property type="project" value="UniProtKB-SubCell"/>
</dbReference>
<dbReference type="EMBL" id="CP039126">
    <property type="protein sequence ID" value="QMW79648.1"/>
    <property type="molecule type" value="Genomic_DNA"/>
</dbReference>
<dbReference type="Gene3D" id="1.10.3720.10">
    <property type="entry name" value="MetI-like"/>
    <property type="match status" value="1"/>
</dbReference>